<accession>A0A4V1C5J2</accession>
<organism evidence="1 2">
    <name type="scientific">Pyricularia oryzae</name>
    <name type="common">Rice blast fungus</name>
    <name type="synonym">Magnaporthe oryzae</name>
    <dbReference type="NCBI Taxonomy" id="318829"/>
    <lineage>
        <taxon>Eukaryota</taxon>
        <taxon>Fungi</taxon>
        <taxon>Dikarya</taxon>
        <taxon>Ascomycota</taxon>
        <taxon>Pezizomycotina</taxon>
        <taxon>Sordariomycetes</taxon>
        <taxon>Sordariomycetidae</taxon>
        <taxon>Magnaporthales</taxon>
        <taxon>Pyriculariaceae</taxon>
        <taxon>Pyricularia</taxon>
    </lineage>
</organism>
<dbReference type="AlphaFoldDB" id="A0A4V1C5J2"/>
<name>A0A4V1C5J2_PYROR</name>
<dbReference type="Proteomes" id="UP000294847">
    <property type="component" value="Chromosome 2"/>
</dbReference>
<reference evidence="1 2" key="1">
    <citation type="journal article" date="2019" name="Mol. Biol. Evol.">
        <title>Blast fungal genomes show frequent chromosomal changes, gene gains and losses, and effector gene turnover.</title>
        <authorList>
            <person name="Gomez Luciano L.B."/>
            <person name="Jason Tsai I."/>
            <person name="Chuma I."/>
            <person name="Tosa Y."/>
            <person name="Chen Y.H."/>
            <person name="Li J.Y."/>
            <person name="Li M.Y."/>
            <person name="Jade Lu M.Y."/>
            <person name="Nakayashiki H."/>
            <person name="Li W.H."/>
        </authorList>
    </citation>
    <scope>NUCLEOTIDE SEQUENCE [LARGE SCALE GENOMIC DNA]</scope>
    <source>
        <strain evidence="1">MZ5-1-6</strain>
    </source>
</reference>
<gene>
    <name evidence="1" type="ORF">PoMZ_01484</name>
</gene>
<protein>
    <submittedName>
        <fullName evidence="1">Uncharacterized protein</fullName>
    </submittedName>
</protein>
<evidence type="ECO:0000313" key="2">
    <source>
        <dbReference type="Proteomes" id="UP000294847"/>
    </source>
</evidence>
<sequence>MSVTTCCKVLGVPVVQQLKISMDVPFYPHDLVGSQETTGSRVGSSWRVRLATGLEKQRVELLLPWAYATCDETRGGSTRVDDKVGWLWSNFSPHLEEK</sequence>
<dbReference type="EMBL" id="CP034205">
    <property type="protein sequence ID" value="QBZ56575.1"/>
    <property type="molecule type" value="Genomic_DNA"/>
</dbReference>
<evidence type="ECO:0000313" key="1">
    <source>
        <dbReference type="EMBL" id="QBZ56575.1"/>
    </source>
</evidence>
<proteinExistence type="predicted"/>